<dbReference type="Pfam" id="PF01063">
    <property type="entry name" value="Aminotran_4"/>
    <property type="match status" value="1"/>
</dbReference>
<dbReference type="InterPro" id="IPR043132">
    <property type="entry name" value="BCAT-like_C"/>
</dbReference>
<dbReference type="SUPFAM" id="SSF56752">
    <property type="entry name" value="D-aminoacid aminotransferase-like PLP-dependent enzymes"/>
    <property type="match status" value="1"/>
</dbReference>
<dbReference type="FunFam" id="3.20.10.10:FF:000002">
    <property type="entry name" value="D-alanine aminotransferase"/>
    <property type="match status" value="1"/>
</dbReference>
<dbReference type="PANTHER" id="PTHR42743:SF10">
    <property type="entry name" value="D-ALANINE AMINOTRANSFERASE"/>
    <property type="match status" value="1"/>
</dbReference>
<comment type="cofactor">
    <cofactor evidence="1">
        <name>pyridoxal 5'-phosphate</name>
        <dbReference type="ChEBI" id="CHEBI:597326"/>
    </cofactor>
</comment>
<keyword evidence="3" id="KW-0663">Pyridoxal phosphate</keyword>
<proteinExistence type="inferred from homology"/>
<dbReference type="InterPro" id="IPR036038">
    <property type="entry name" value="Aminotransferase-like"/>
</dbReference>
<evidence type="ECO:0000256" key="3">
    <source>
        <dbReference type="ARBA" id="ARBA00022898"/>
    </source>
</evidence>
<dbReference type="CDD" id="cd01558">
    <property type="entry name" value="D-AAT_like"/>
    <property type="match status" value="1"/>
</dbReference>
<comment type="similarity">
    <text evidence="2">Belongs to the class-IV pyridoxal-phosphate-dependent aminotransferase family.</text>
</comment>
<evidence type="ECO:0000256" key="2">
    <source>
        <dbReference type="ARBA" id="ARBA00009320"/>
    </source>
</evidence>
<gene>
    <name evidence="4" type="primary">dat_10</name>
    <name evidence="4" type="ORF">GALL_335550</name>
</gene>
<organism evidence="4">
    <name type="scientific">mine drainage metagenome</name>
    <dbReference type="NCBI Taxonomy" id="410659"/>
    <lineage>
        <taxon>unclassified sequences</taxon>
        <taxon>metagenomes</taxon>
        <taxon>ecological metagenomes</taxon>
    </lineage>
</organism>
<dbReference type="AlphaFoldDB" id="A0A1J5QXZ7"/>
<sequence>MPQTVYLNGKFLPIGQAFVPVLDRGFIFGDGVYEVIPVYSRHPFRLDEHLRRLQNSLDGIRLDNPHSNAEWSHLIRELIGLEDSADQSIYLHITRGVAKRDHAFPKGVAPTVFMMSNPLTTPPPDQVESGVTAISATDNRWDRCDIKAIALLPNVLLRQLAVDAGANETVLFRGGILTEGTASNIFAVEQGVILAPAKDHHMLPGITYDLVLELAGANGIPVHIGAFDEARIRKSDELWLTSSTRELLAITRLDSRPIANGLPGPLFRRMYALYQDYKDRVMRNG</sequence>
<keyword evidence="4" id="KW-0808">Transferase</keyword>
<dbReference type="GO" id="GO:0046394">
    <property type="term" value="P:carboxylic acid biosynthetic process"/>
    <property type="evidence" value="ECO:0007669"/>
    <property type="project" value="UniProtKB-ARBA"/>
</dbReference>
<keyword evidence="4" id="KW-0032">Aminotransferase</keyword>
<evidence type="ECO:0000313" key="4">
    <source>
        <dbReference type="EMBL" id="OIQ84620.1"/>
    </source>
</evidence>
<dbReference type="GO" id="GO:0005829">
    <property type="term" value="C:cytosol"/>
    <property type="evidence" value="ECO:0007669"/>
    <property type="project" value="TreeGrafter"/>
</dbReference>
<dbReference type="Gene3D" id="3.30.470.10">
    <property type="match status" value="1"/>
</dbReference>
<dbReference type="PANTHER" id="PTHR42743">
    <property type="entry name" value="AMINO-ACID AMINOTRANSFERASE"/>
    <property type="match status" value="1"/>
</dbReference>
<dbReference type="GO" id="GO:0008652">
    <property type="term" value="P:amino acid biosynthetic process"/>
    <property type="evidence" value="ECO:0007669"/>
    <property type="project" value="UniProtKB-ARBA"/>
</dbReference>
<accession>A0A1J5QXZ7</accession>
<dbReference type="EC" id="2.6.1.21" evidence="4"/>
<reference evidence="4" key="1">
    <citation type="submission" date="2016-10" db="EMBL/GenBank/DDBJ databases">
        <title>Sequence of Gallionella enrichment culture.</title>
        <authorList>
            <person name="Poehlein A."/>
            <person name="Muehling M."/>
            <person name="Daniel R."/>
        </authorList>
    </citation>
    <scope>NUCLEOTIDE SEQUENCE</scope>
</reference>
<evidence type="ECO:0000256" key="1">
    <source>
        <dbReference type="ARBA" id="ARBA00001933"/>
    </source>
</evidence>
<protein>
    <submittedName>
        <fullName evidence="4">D-alanine aminotransferase</fullName>
        <ecNumber evidence="4">2.6.1.21</ecNumber>
    </submittedName>
</protein>
<dbReference type="EMBL" id="MLJW01000604">
    <property type="protein sequence ID" value="OIQ84620.1"/>
    <property type="molecule type" value="Genomic_DNA"/>
</dbReference>
<dbReference type="InterPro" id="IPR001544">
    <property type="entry name" value="Aminotrans_IV"/>
</dbReference>
<dbReference type="InterPro" id="IPR043131">
    <property type="entry name" value="BCAT-like_N"/>
</dbReference>
<dbReference type="InterPro" id="IPR050571">
    <property type="entry name" value="Class-IV_PLP-Dep_Aminotrnsfr"/>
</dbReference>
<dbReference type="GO" id="GO:0047810">
    <property type="term" value="F:D-alanine-2-oxoglutarate aminotransferase activity"/>
    <property type="evidence" value="ECO:0007669"/>
    <property type="project" value="UniProtKB-EC"/>
</dbReference>
<comment type="caution">
    <text evidence="4">The sequence shown here is derived from an EMBL/GenBank/DDBJ whole genome shotgun (WGS) entry which is preliminary data.</text>
</comment>
<dbReference type="Gene3D" id="3.20.10.10">
    <property type="entry name" value="D-amino Acid Aminotransferase, subunit A, domain 2"/>
    <property type="match status" value="1"/>
</dbReference>
<name>A0A1J5QXZ7_9ZZZZ</name>